<dbReference type="Gene3D" id="2.30.30.100">
    <property type="match status" value="1"/>
</dbReference>
<dbReference type="GO" id="GO:0071011">
    <property type="term" value="C:precatalytic spliceosome"/>
    <property type="evidence" value="ECO:0007669"/>
    <property type="project" value="TreeGrafter"/>
</dbReference>
<dbReference type="GO" id="GO:0005682">
    <property type="term" value="C:U5 snRNP"/>
    <property type="evidence" value="ECO:0007669"/>
    <property type="project" value="TreeGrafter"/>
</dbReference>
<dbReference type="GO" id="GO:0043186">
    <property type="term" value="C:P granule"/>
    <property type="evidence" value="ECO:0007669"/>
    <property type="project" value="TreeGrafter"/>
</dbReference>
<name>A0A1R2CFS8_9CILI</name>
<keyword evidence="3 9" id="KW-0507">mRNA processing</keyword>
<evidence type="ECO:0000313" key="11">
    <source>
        <dbReference type="EMBL" id="OMJ87882.1"/>
    </source>
</evidence>
<comment type="similarity">
    <text evidence="2 9">Belongs to the snRNP Sm proteins family.</text>
</comment>
<protein>
    <recommendedName>
        <fullName evidence="9">Small nuclear ribonucleoprotein G</fullName>
        <shortName evidence="9">snRNP-G</shortName>
    </recommendedName>
</protein>
<dbReference type="GO" id="GO:0005686">
    <property type="term" value="C:U2 snRNP"/>
    <property type="evidence" value="ECO:0007669"/>
    <property type="project" value="TreeGrafter"/>
</dbReference>
<dbReference type="SMART" id="SM00651">
    <property type="entry name" value="Sm"/>
    <property type="match status" value="1"/>
</dbReference>
<comment type="caution">
    <text evidence="11">The sequence shown here is derived from an EMBL/GenBank/DDBJ whole genome shotgun (WGS) entry which is preliminary data.</text>
</comment>
<dbReference type="InterPro" id="IPR001163">
    <property type="entry name" value="Sm_dom_euk/arc"/>
</dbReference>
<keyword evidence="4 9" id="KW-0747">Spliceosome</keyword>
<dbReference type="GO" id="GO:0097526">
    <property type="term" value="C:spliceosomal tri-snRNP complex"/>
    <property type="evidence" value="ECO:0007669"/>
    <property type="project" value="TreeGrafter"/>
</dbReference>
<gene>
    <name evidence="11" type="ORF">SteCoe_10289</name>
</gene>
<dbReference type="InterPro" id="IPR047575">
    <property type="entry name" value="Sm"/>
</dbReference>
<dbReference type="PROSITE" id="PS52002">
    <property type="entry name" value="SM"/>
    <property type="match status" value="1"/>
</dbReference>
<evidence type="ECO:0000313" key="12">
    <source>
        <dbReference type="Proteomes" id="UP000187209"/>
    </source>
</evidence>
<accession>A0A1R2CFS8</accession>
<evidence type="ECO:0000256" key="7">
    <source>
        <dbReference type="ARBA" id="ARBA00023242"/>
    </source>
</evidence>
<evidence type="ECO:0000256" key="4">
    <source>
        <dbReference type="ARBA" id="ARBA00022728"/>
    </source>
</evidence>
<evidence type="ECO:0000256" key="1">
    <source>
        <dbReference type="ARBA" id="ARBA00004123"/>
    </source>
</evidence>
<proteinExistence type="inferred from homology"/>
<dbReference type="EMBL" id="MPUH01000165">
    <property type="protein sequence ID" value="OMJ87882.1"/>
    <property type="molecule type" value="Genomic_DNA"/>
</dbReference>
<dbReference type="CDD" id="cd01719">
    <property type="entry name" value="Sm_G"/>
    <property type="match status" value="1"/>
</dbReference>
<dbReference type="GO" id="GO:0005685">
    <property type="term" value="C:U1 snRNP"/>
    <property type="evidence" value="ECO:0007669"/>
    <property type="project" value="TreeGrafter"/>
</dbReference>
<dbReference type="GO" id="GO:0003723">
    <property type="term" value="F:RNA binding"/>
    <property type="evidence" value="ECO:0007669"/>
    <property type="project" value="UniProtKB-UniRule"/>
</dbReference>
<dbReference type="PANTHER" id="PTHR10553">
    <property type="entry name" value="SMALL NUCLEAR RIBONUCLEOPROTEIN"/>
    <property type="match status" value="1"/>
</dbReference>
<dbReference type="GO" id="GO:0034719">
    <property type="term" value="C:SMN-Sm protein complex"/>
    <property type="evidence" value="ECO:0007669"/>
    <property type="project" value="TreeGrafter"/>
</dbReference>
<dbReference type="InterPro" id="IPR010920">
    <property type="entry name" value="LSM_dom_sf"/>
</dbReference>
<dbReference type="GO" id="GO:0071004">
    <property type="term" value="C:U2-type prespliceosome"/>
    <property type="evidence" value="ECO:0007669"/>
    <property type="project" value="TreeGrafter"/>
</dbReference>
<evidence type="ECO:0000256" key="5">
    <source>
        <dbReference type="ARBA" id="ARBA00022884"/>
    </source>
</evidence>
<dbReference type="GO" id="GO:0005689">
    <property type="term" value="C:U12-type spliceosomal complex"/>
    <property type="evidence" value="ECO:0007669"/>
    <property type="project" value="TreeGrafter"/>
</dbReference>
<dbReference type="AlphaFoldDB" id="A0A1R2CFS8"/>
<dbReference type="SUPFAM" id="SSF50182">
    <property type="entry name" value="Sm-like ribonucleoproteins"/>
    <property type="match status" value="1"/>
</dbReference>
<comment type="subcellular location">
    <subcellularLocation>
        <location evidence="1 9">Nucleus</location>
    </subcellularLocation>
</comment>
<dbReference type="Proteomes" id="UP000187209">
    <property type="component" value="Unassembled WGS sequence"/>
</dbReference>
<comment type="function">
    <text evidence="9">Plays a role in pre-mRNA splicing.</text>
</comment>
<reference evidence="11 12" key="1">
    <citation type="submission" date="2016-11" db="EMBL/GenBank/DDBJ databases">
        <title>The macronuclear genome of Stentor coeruleus: a giant cell with tiny introns.</title>
        <authorList>
            <person name="Slabodnick M."/>
            <person name="Ruby J.G."/>
            <person name="Reiff S.B."/>
            <person name="Swart E.C."/>
            <person name="Gosai S."/>
            <person name="Prabakaran S."/>
            <person name="Witkowska E."/>
            <person name="Larue G.E."/>
            <person name="Fisher S."/>
            <person name="Freeman R.M."/>
            <person name="Gunawardena J."/>
            <person name="Chu W."/>
            <person name="Stover N.A."/>
            <person name="Gregory B.D."/>
            <person name="Nowacki M."/>
            <person name="Derisi J."/>
            <person name="Roy S.W."/>
            <person name="Marshall W.F."/>
            <person name="Sood P."/>
        </authorList>
    </citation>
    <scope>NUCLEOTIDE SEQUENCE [LARGE SCALE GENOMIC DNA]</scope>
    <source>
        <strain evidence="11">WM001</strain>
    </source>
</reference>
<evidence type="ECO:0000256" key="9">
    <source>
        <dbReference type="RuleBase" id="RU365052"/>
    </source>
</evidence>
<organism evidence="11 12">
    <name type="scientific">Stentor coeruleus</name>
    <dbReference type="NCBI Taxonomy" id="5963"/>
    <lineage>
        <taxon>Eukaryota</taxon>
        <taxon>Sar</taxon>
        <taxon>Alveolata</taxon>
        <taxon>Ciliophora</taxon>
        <taxon>Postciliodesmatophora</taxon>
        <taxon>Heterotrichea</taxon>
        <taxon>Heterotrichida</taxon>
        <taxon>Stentoridae</taxon>
        <taxon>Stentor</taxon>
    </lineage>
</organism>
<sequence>MAAKQGYGPDLRKYLNLRVDIKMNGNRHVSGVLRGYDIFMNLVLENASEHLDASKRDIGTIFIRGNTIVMWECLDKIST</sequence>
<keyword evidence="8 9" id="KW-0687">Ribonucleoprotein</keyword>
<keyword evidence="5 9" id="KW-0694">RNA-binding</keyword>
<evidence type="ECO:0000256" key="6">
    <source>
        <dbReference type="ARBA" id="ARBA00023187"/>
    </source>
</evidence>
<evidence type="ECO:0000256" key="2">
    <source>
        <dbReference type="ARBA" id="ARBA00006850"/>
    </source>
</evidence>
<evidence type="ECO:0000256" key="8">
    <source>
        <dbReference type="ARBA" id="ARBA00023274"/>
    </source>
</evidence>
<feature type="domain" description="Sm" evidence="10">
    <location>
        <begin position="6"/>
        <end position="77"/>
    </location>
</feature>
<dbReference type="InterPro" id="IPR034098">
    <property type="entry name" value="Sm_G"/>
</dbReference>
<dbReference type="GO" id="GO:0000387">
    <property type="term" value="P:spliceosomal snRNP assembly"/>
    <property type="evidence" value="ECO:0007669"/>
    <property type="project" value="UniProtKB-UniRule"/>
</dbReference>
<keyword evidence="7 9" id="KW-0539">Nucleus</keyword>
<keyword evidence="6 9" id="KW-0508">mRNA splicing</keyword>
<dbReference type="GO" id="GO:0071013">
    <property type="term" value="C:catalytic step 2 spliceosome"/>
    <property type="evidence" value="ECO:0007669"/>
    <property type="project" value="TreeGrafter"/>
</dbReference>
<evidence type="ECO:0000259" key="10">
    <source>
        <dbReference type="PROSITE" id="PS52002"/>
    </source>
</evidence>
<dbReference type="GO" id="GO:0005687">
    <property type="term" value="C:U4 snRNP"/>
    <property type="evidence" value="ECO:0007669"/>
    <property type="project" value="TreeGrafter"/>
</dbReference>
<dbReference type="PANTHER" id="PTHR10553:SF2">
    <property type="entry name" value="SMALL NUCLEAR RIBONUCLEOPROTEIN G"/>
    <property type="match status" value="1"/>
</dbReference>
<keyword evidence="12" id="KW-1185">Reference proteome</keyword>
<dbReference type="Pfam" id="PF01423">
    <property type="entry name" value="LSM"/>
    <property type="match status" value="1"/>
</dbReference>
<evidence type="ECO:0000256" key="3">
    <source>
        <dbReference type="ARBA" id="ARBA00022664"/>
    </source>
</evidence>
<dbReference type="InterPro" id="IPR044641">
    <property type="entry name" value="Lsm7/SmG-like"/>
</dbReference>
<dbReference type="OrthoDB" id="274944at2759"/>